<organism evidence="1 2">
    <name type="scientific">Paenibacillus segetis</name>
    <dbReference type="NCBI Taxonomy" id="1325360"/>
    <lineage>
        <taxon>Bacteria</taxon>
        <taxon>Bacillati</taxon>
        <taxon>Bacillota</taxon>
        <taxon>Bacilli</taxon>
        <taxon>Bacillales</taxon>
        <taxon>Paenibacillaceae</taxon>
        <taxon>Paenibacillus</taxon>
    </lineage>
</organism>
<gene>
    <name evidence="1" type="ORF">GCM10008013_11990</name>
</gene>
<dbReference type="RefSeq" id="WP_268238723.1">
    <property type="nucleotide sequence ID" value="NZ_BMFT01000001.1"/>
</dbReference>
<name>A0ABQ1Y8P2_9BACL</name>
<proteinExistence type="predicted"/>
<keyword evidence="2" id="KW-1185">Reference proteome</keyword>
<accession>A0ABQ1Y8P2</accession>
<sequence>MEKLKQQEQQQIENEHKEDFKIKTVDDILKFYGDRSMVNSVRSS</sequence>
<evidence type="ECO:0000313" key="1">
    <source>
        <dbReference type="EMBL" id="GGH16896.1"/>
    </source>
</evidence>
<reference evidence="2" key="1">
    <citation type="journal article" date="2019" name="Int. J. Syst. Evol. Microbiol.">
        <title>The Global Catalogue of Microorganisms (GCM) 10K type strain sequencing project: providing services to taxonomists for standard genome sequencing and annotation.</title>
        <authorList>
            <consortium name="The Broad Institute Genomics Platform"/>
            <consortium name="The Broad Institute Genome Sequencing Center for Infectious Disease"/>
            <person name="Wu L."/>
            <person name="Ma J."/>
        </authorList>
    </citation>
    <scope>NUCLEOTIDE SEQUENCE [LARGE SCALE GENOMIC DNA]</scope>
    <source>
        <strain evidence="2">CGMCC 1.12769</strain>
    </source>
</reference>
<dbReference type="EMBL" id="BMFT01000001">
    <property type="protein sequence ID" value="GGH16896.1"/>
    <property type="molecule type" value="Genomic_DNA"/>
</dbReference>
<evidence type="ECO:0000313" key="2">
    <source>
        <dbReference type="Proteomes" id="UP000659344"/>
    </source>
</evidence>
<protein>
    <submittedName>
        <fullName evidence="1">Uncharacterized protein</fullName>
    </submittedName>
</protein>
<comment type="caution">
    <text evidence="1">The sequence shown here is derived from an EMBL/GenBank/DDBJ whole genome shotgun (WGS) entry which is preliminary data.</text>
</comment>
<dbReference type="Proteomes" id="UP000659344">
    <property type="component" value="Unassembled WGS sequence"/>
</dbReference>